<protein>
    <submittedName>
        <fullName evidence="8">EamA-like transporter family protein</fullName>
    </submittedName>
</protein>
<evidence type="ECO:0000256" key="5">
    <source>
        <dbReference type="ARBA" id="ARBA00023136"/>
    </source>
</evidence>
<feature type="domain" description="EamA" evidence="7">
    <location>
        <begin position="4"/>
        <end position="128"/>
    </location>
</feature>
<dbReference type="SUPFAM" id="SSF103481">
    <property type="entry name" value="Multidrug resistance efflux transporter EmrE"/>
    <property type="match status" value="2"/>
</dbReference>
<keyword evidence="4 6" id="KW-1133">Transmembrane helix</keyword>
<dbReference type="InterPro" id="IPR000620">
    <property type="entry name" value="EamA_dom"/>
</dbReference>
<name>A0A2C9CT66_9RHOB</name>
<evidence type="ECO:0000256" key="3">
    <source>
        <dbReference type="ARBA" id="ARBA00022692"/>
    </source>
</evidence>
<evidence type="ECO:0000313" key="8">
    <source>
        <dbReference type="EMBL" id="SOH94556.1"/>
    </source>
</evidence>
<gene>
    <name evidence="8" type="ORF">SAMN06273572_104255</name>
</gene>
<evidence type="ECO:0000259" key="7">
    <source>
        <dbReference type="Pfam" id="PF00892"/>
    </source>
</evidence>
<keyword evidence="9" id="KW-1185">Reference proteome</keyword>
<feature type="transmembrane region" description="Helical" evidence="6">
    <location>
        <begin position="167"/>
        <end position="185"/>
    </location>
</feature>
<feature type="domain" description="EamA" evidence="7">
    <location>
        <begin position="138"/>
        <end position="267"/>
    </location>
</feature>
<dbReference type="PANTHER" id="PTHR22911">
    <property type="entry name" value="ACYL-MALONYL CONDENSING ENZYME-RELATED"/>
    <property type="match status" value="1"/>
</dbReference>
<evidence type="ECO:0000313" key="9">
    <source>
        <dbReference type="Proteomes" id="UP000220034"/>
    </source>
</evidence>
<evidence type="ECO:0000256" key="4">
    <source>
        <dbReference type="ARBA" id="ARBA00022989"/>
    </source>
</evidence>
<dbReference type="InterPro" id="IPR037185">
    <property type="entry name" value="EmrE-like"/>
</dbReference>
<feature type="transmembrane region" description="Helical" evidence="6">
    <location>
        <begin position="111"/>
        <end position="128"/>
    </location>
</feature>
<comment type="subcellular location">
    <subcellularLocation>
        <location evidence="1">Membrane</location>
        <topology evidence="1">Multi-pass membrane protein</topology>
    </subcellularLocation>
</comment>
<organism evidence="8 9">
    <name type="scientific">Pontivivens marinum</name>
    <dbReference type="NCBI Taxonomy" id="1690039"/>
    <lineage>
        <taxon>Bacteria</taxon>
        <taxon>Pseudomonadati</taxon>
        <taxon>Pseudomonadota</taxon>
        <taxon>Alphaproteobacteria</taxon>
        <taxon>Rhodobacterales</taxon>
        <taxon>Paracoccaceae</taxon>
        <taxon>Pontivivens</taxon>
    </lineage>
</organism>
<evidence type="ECO:0000256" key="6">
    <source>
        <dbReference type="SAM" id="Phobius"/>
    </source>
</evidence>
<feature type="transmembrane region" description="Helical" evidence="6">
    <location>
        <begin position="73"/>
        <end position="99"/>
    </location>
</feature>
<dbReference type="Proteomes" id="UP000220034">
    <property type="component" value="Unassembled WGS sequence"/>
</dbReference>
<evidence type="ECO:0000256" key="1">
    <source>
        <dbReference type="ARBA" id="ARBA00004141"/>
    </source>
</evidence>
<accession>A0A2C9CT66</accession>
<keyword evidence="3 6" id="KW-0812">Transmembrane</keyword>
<feature type="transmembrane region" description="Helical" evidence="6">
    <location>
        <begin position="134"/>
        <end position="155"/>
    </location>
</feature>
<reference evidence="9" key="1">
    <citation type="submission" date="2017-09" db="EMBL/GenBank/DDBJ databases">
        <authorList>
            <person name="Varghese N."/>
            <person name="Submissions S."/>
        </authorList>
    </citation>
    <scope>NUCLEOTIDE SEQUENCE [LARGE SCALE GENOMIC DNA]</scope>
    <source>
        <strain evidence="9">C7</strain>
    </source>
</reference>
<dbReference type="GO" id="GO:0016020">
    <property type="term" value="C:membrane"/>
    <property type="evidence" value="ECO:0007669"/>
    <property type="project" value="UniProtKB-SubCell"/>
</dbReference>
<dbReference type="Pfam" id="PF00892">
    <property type="entry name" value="EamA"/>
    <property type="match status" value="2"/>
</dbReference>
<comment type="similarity">
    <text evidence="2">Belongs to the drug/metabolite transporter (DMT) superfamily. 10 TMS drug/metabolite exporter (DME) (TC 2.A.7.3) family.</text>
</comment>
<dbReference type="AlphaFoldDB" id="A0A2C9CT66"/>
<dbReference type="PANTHER" id="PTHR22911:SF6">
    <property type="entry name" value="SOLUTE CARRIER FAMILY 35 MEMBER G1"/>
    <property type="match status" value="1"/>
</dbReference>
<evidence type="ECO:0000256" key="2">
    <source>
        <dbReference type="ARBA" id="ARBA00009853"/>
    </source>
</evidence>
<sequence length="276" mass="29054">MASATCSFVMMAVAGRAVSVELDTFELMLFRSLIGIGIVTGIGGATGQLRGINTQRFHIHLIRNIGHFTGQNLWFFAVAVIPLAQLVALEFTTPLWVALAAPFILGERMTLLRGCAVLLGFIGVLIVARPDAVVLEPGVMAAAACAIGFAISFLATKSLSRTQSATCILFWLTVMQAFFALICAGYDGDITLPSVDILPAVIAVSVTGLLAHFCITRALQIAPASVVAPLDFARLPLIAVVGYVLYAEPFALAILGGGALILGGNAINIIENRRGR</sequence>
<dbReference type="EMBL" id="OCTN01000004">
    <property type="protein sequence ID" value="SOH94556.1"/>
    <property type="molecule type" value="Genomic_DNA"/>
</dbReference>
<feature type="transmembrane region" description="Helical" evidence="6">
    <location>
        <begin position="197"/>
        <end position="215"/>
    </location>
</feature>
<keyword evidence="5 6" id="KW-0472">Membrane</keyword>
<proteinExistence type="inferred from homology"/>